<dbReference type="InterPro" id="IPR008613">
    <property type="entry name" value="Excalibur_Ca-bd_domain"/>
</dbReference>
<dbReference type="NCBIfam" id="TIGR01167">
    <property type="entry name" value="LPXTG_anchor"/>
    <property type="match status" value="1"/>
</dbReference>
<dbReference type="EMBL" id="BAAAPE010000005">
    <property type="protein sequence ID" value="GAA2069140.1"/>
    <property type="molecule type" value="Genomic_DNA"/>
</dbReference>
<sequence length="147" mass="14347">MTIRATAAAAVTAAALGMALAPTTALATSNGAFKNCTAAYEAGYSNIPKGDSRYGKHLDRDGDGIGCDQPPADFVPAEDRDKDDEGGGSTDSNGSGDKAGTPAEGGGENLAETGGDSTTPYVAAGGGLVAVAGAGVLLALRKRNAGN</sequence>
<feature type="signal peptide" evidence="7">
    <location>
        <begin position="1"/>
        <end position="27"/>
    </location>
</feature>
<dbReference type="SMART" id="SM00894">
    <property type="entry name" value="Excalibur"/>
    <property type="match status" value="1"/>
</dbReference>
<protein>
    <submittedName>
        <fullName evidence="9">Excalibur calcium-binding domain-containing protein</fullName>
    </submittedName>
</protein>
<keyword evidence="6" id="KW-1133">Transmembrane helix</keyword>
<feature type="compositionally biased region" description="Basic and acidic residues" evidence="5">
    <location>
        <begin position="50"/>
        <end position="63"/>
    </location>
</feature>
<accession>A0ABN2VQ01</accession>
<evidence type="ECO:0000256" key="1">
    <source>
        <dbReference type="ARBA" id="ARBA00022512"/>
    </source>
</evidence>
<keyword evidence="1" id="KW-0134">Cell wall</keyword>
<evidence type="ECO:0000256" key="6">
    <source>
        <dbReference type="SAM" id="Phobius"/>
    </source>
</evidence>
<feature type="chain" id="PRO_5047043419" evidence="7">
    <location>
        <begin position="28"/>
        <end position="147"/>
    </location>
</feature>
<dbReference type="PROSITE" id="PS50847">
    <property type="entry name" value="GRAM_POS_ANCHORING"/>
    <property type="match status" value="1"/>
</dbReference>
<keyword evidence="6" id="KW-0812">Transmembrane</keyword>
<keyword evidence="10" id="KW-1185">Reference proteome</keyword>
<evidence type="ECO:0000256" key="3">
    <source>
        <dbReference type="ARBA" id="ARBA00022729"/>
    </source>
</evidence>
<feature type="domain" description="Gram-positive cocci surface proteins LPxTG" evidence="8">
    <location>
        <begin position="110"/>
        <end position="147"/>
    </location>
</feature>
<dbReference type="Proteomes" id="UP001500016">
    <property type="component" value="Unassembled WGS sequence"/>
</dbReference>
<evidence type="ECO:0000256" key="4">
    <source>
        <dbReference type="ARBA" id="ARBA00023088"/>
    </source>
</evidence>
<organism evidence="9 10">
    <name type="scientific">Streptomyces albiaxialis</name>
    <dbReference type="NCBI Taxonomy" id="329523"/>
    <lineage>
        <taxon>Bacteria</taxon>
        <taxon>Bacillati</taxon>
        <taxon>Actinomycetota</taxon>
        <taxon>Actinomycetes</taxon>
        <taxon>Kitasatosporales</taxon>
        <taxon>Streptomycetaceae</taxon>
        <taxon>Streptomyces</taxon>
    </lineage>
</organism>
<evidence type="ECO:0000256" key="7">
    <source>
        <dbReference type="SAM" id="SignalP"/>
    </source>
</evidence>
<dbReference type="RefSeq" id="WP_344525949.1">
    <property type="nucleotide sequence ID" value="NZ_BAAAPE010000005.1"/>
</dbReference>
<feature type="region of interest" description="Disordered" evidence="5">
    <location>
        <begin position="44"/>
        <end position="123"/>
    </location>
</feature>
<evidence type="ECO:0000259" key="8">
    <source>
        <dbReference type="PROSITE" id="PS50847"/>
    </source>
</evidence>
<keyword evidence="2" id="KW-0964">Secreted</keyword>
<name>A0ABN2VQ01_9ACTN</name>
<comment type="caution">
    <text evidence="9">The sequence shown here is derived from an EMBL/GenBank/DDBJ whole genome shotgun (WGS) entry which is preliminary data.</text>
</comment>
<feature type="transmembrane region" description="Helical" evidence="6">
    <location>
        <begin position="121"/>
        <end position="140"/>
    </location>
</feature>
<gene>
    <name evidence="9" type="ORF">GCM10009801_18330</name>
</gene>
<evidence type="ECO:0000256" key="2">
    <source>
        <dbReference type="ARBA" id="ARBA00022525"/>
    </source>
</evidence>
<keyword evidence="4" id="KW-0572">Peptidoglycan-anchor</keyword>
<keyword evidence="3 7" id="KW-0732">Signal</keyword>
<evidence type="ECO:0000256" key="5">
    <source>
        <dbReference type="SAM" id="MobiDB-lite"/>
    </source>
</evidence>
<keyword evidence="6" id="KW-0472">Membrane</keyword>
<proteinExistence type="predicted"/>
<dbReference type="NCBIfam" id="NF041528">
    <property type="entry name" value="strep_LAETG"/>
    <property type="match status" value="1"/>
</dbReference>
<evidence type="ECO:0000313" key="10">
    <source>
        <dbReference type="Proteomes" id="UP001500016"/>
    </source>
</evidence>
<evidence type="ECO:0000313" key="9">
    <source>
        <dbReference type="EMBL" id="GAA2069140.1"/>
    </source>
</evidence>
<dbReference type="InterPro" id="IPR019931">
    <property type="entry name" value="LPXTG_anchor"/>
</dbReference>
<dbReference type="Pfam" id="PF05901">
    <property type="entry name" value="Excalibur"/>
    <property type="match status" value="1"/>
</dbReference>
<reference evidence="10" key="1">
    <citation type="journal article" date="2019" name="Int. J. Syst. Evol. Microbiol.">
        <title>The Global Catalogue of Microorganisms (GCM) 10K type strain sequencing project: providing services to taxonomists for standard genome sequencing and annotation.</title>
        <authorList>
            <consortium name="The Broad Institute Genomics Platform"/>
            <consortium name="The Broad Institute Genome Sequencing Center for Infectious Disease"/>
            <person name="Wu L."/>
            <person name="Ma J."/>
        </authorList>
    </citation>
    <scope>NUCLEOTIDE SEQUENCE [LARGE SCALE GENOMIC DNA]</scope>
    <source>
        <strain evidence="10">JCM 15478</strain>
    </source>
</reference>